<evidence type="ECO:0000313" key="1">
    <source>
        <dbReference type="EMBL" id="MFM9647787.1"/>
    </source>
</evidence>
<protein>
    <submittedName>
        <fullName evidence="1">Uncharacterized protein</fullName>
    </submittedName>
</protein>
<gene>
    <name evidence="1" type="ORF">ACKI1S_16765</name>
</gene>
<sequence length="402" mass="45020">MSTSTRDGYREVADLLTPSAVSQYLATQRWILETSQPEVREIWRLPDDAGGSRARIMLPLASDFVDFQQRFTDALLALGKIYGSDPSDLQEKIASTRADLFFVRLDQTVLDGTIPFRQAEATLAALYKLLKAAATTAADPYHSHLGRRPTKVNEFLDDDVRLGHTKKGSFVFTVVTRLGDPEHEGPGQERITQGFPRKVMETLARGLETTRGLVEHWDPHVLETASDFGLSAGLVESLEDMTQSQGLRALDLSFQWAAAEERPQVGESAIVLGRDVIAALPTVRERLVRREEPPRQETINGLVSSLHQEVSEDDETAEVIVKADVRGRVRNVHMTLTSEGHQWAITAYQQKLPFTVTGDLVFERRAWWLVGDVDVDPSFLVHTMRSRQTPVPEPRSRPRSSE</sequence>
<name>A0ABW9III6_STRGJ</name>
<dbReference type="RefSeq" id="WP_409097639.1">
    <property type="nucleotide sequence ID" value="NZ_JBJVNE010000007.1"/>
</dbReference>
<dbReference type="EMBL" id="JBJVNE010000007">
    <property type="protein sequence ID" value="MFM9647787.1"/>
    <property type="molecule type" value="Genomic_DNA"/>
</dbReference>
<evidence type="ECO:0000313" key="2">
    <source>
        <dbReference type="Proteomes" id="UP001631993"/>
    </source>
</evidence>
<reference evidence="1 2" key="1">
    <citation type="submission" date="2024-12" db="EMBL/GenBank/DDBJ databases">
        <title>Forecasting of Potato common scab and diversities of Pathogenic streptomyces spp. in china.</title>
        <authorList>
            <person name="Handique U."/>
            <person name="Wu J."/>
        </authorList>
    </citation>
    <scope>NUCLEOTIDE SEQUENCE [LARGE SCALE GENOMIC DNA]</scope>
    <source>
        <strain evidence="1 2">ZRIMU1585</strain>
    </source>
</reference>
<proteinExistence type="predicted"/>
<comment type="caution">
    <text evidence="1">The sequence shown here is derived from an EMBL/GenBank/DDBJ whole genome shotgun (WGS) entry which is preliminary data.</text>
</comment>
<accession>A0ABW9III6</accession>
<dbReference type="Proteomes" id="UP001631993">
    <property type="component" value="Unassembled WGS sequence"/>
</dbReference>
<keyword evidence="2" id="KW-1185">Reference proteome</keyword>
<organism evidence="1 2">
    <name type="scientific">Streptomyces galilaeus</name>
    <dbReference type="NCBI Taxonomy" id="33899"/>
    <lineage>
        <taxon>Bacteria</taxon>
        <taxon>Bacillati</taxon>
        <taxon>Actinomycetota</taxon>
        <taxon>Actinomycetes</taxon>
        <taxon>Kitasatosporales</taxon>
        <taxon>Streptomycetaceae</taxon>
        <taxon>Streptomyces</taxon>
    </lineage>
</organism>